<proteinExistence type="predicted"/>
<dbReference type="STRING" id="1434107.MSBR3_1663"/>
<keyword evidence="9" id="KW-1185">Reference proteome</keyword>
<dbReference type="AlphaFoldDB" id="A0A0E3SKE5"/>
<name>A0A0E3SKE5_METBA</name>
<dbReference type="GO" id="GO:0016651">
    <property type="term" value="F:oxidoreductase activity, acting on NAD(P)H"/>
    <property type="evidence" value="ECO:0007669"/>
    <property type="project" value="TreeGrafter"/>
</dbReference>
<evidence type="ECO:0000259" key="6">
    <source>
        <dbReference type="Pfam" id="PF07992"/>
    </source>
</evidence>
<dbReference type="InterPro" id="IPR050446">
    <property type="entry name" value="FAD-oxidoreductase/Apoptosis"/>
</dbReference>
<dbReference type="InterPro" id="IPR028202">
    <property type="entry name" value="Reductase_C"/>
</dbReference>
<feature type="domain" description="Reductase C-terminal" evidence="7">
    <location>
        <begin position="359"/>
        <end position="441"/>
    </location>
</feature>
<evidence type="ECO:0000313" key="9">
    <source>
        <dbReference type="Proteomes" id="UP000033066"/>
    </source>
</evidence>
<protein>
    <submittedName>
        <fullName evidence="8">Ferredoxin reductase</fullName>
    </submittedName>
</protein>
<feature type="region of interest" description="Disordered" evidence="5">
    <location>
        <begin position="441"/>
        <end position="492"/>
    </location>
</feature>
<feature type="compositionally biased region" description="Low complexity" evidence="5">
    <location>
        <begin position="462"/>
        <end position="474"/>
    </location>
</feature>
<dbReference type="EMBL" id="CP009517">
    <property type="protein sequence ID" value="AKB82241.1"/>
    <property type="molecule type" value="Genomic_DNA"/>
</dbReference>
<reference evidence="8" key="1">
    <citation type="submission" date="2014-07" db="EMBL/GenBank/DDBJ databases">
        <title>Methanogenic archaea and the global carbon cycle.</title>
        <authorList>
            <person name="Henriksen J.R."/>
            <person name="Luke J."/>
            <person name="Reinhart S."/>
            <person name="Benedict M.N."/>
            <person name="Youngblut N.D."/>
            <person name="Metcalf M.E."/>
            <person name="Whitaker R.J."/>
            <person name="Metcalf W.W."/>
        </authorList>
    </citation>
    <scope>NUCLEOTIDE SEQUENCE [LARGE SCALE GENOMIC DNA]</scope>
    <source>
        <strain evidence="8">3</strain>
    </source>
</reference>
<keyword evidence="3" id="KW-0274">FAD</keyword>
<dbReference type="Gene3D" id="3.50.50.60">
    <property type="entry name" value="FAD/NAD(P)-binding domain"/>
    <property type="match status" value="2"/>
</dbReference>
<dbReference type="GO" id="GO:0005737">
    <property type="term" value="C:cytoplasm"/>
    <property type="evidence" value="ECO:0007669"/>
    <property type="project" value="TreeGrafter"/>
</dbReference>
<dbReference type="SUPFAM" id="SSF55424">
    <property type="entry name" value="FAD/NAD-linked reductases, dimerisation (C-terminal) domain"/>
    <property type="match status" value="1"/>
</dbReference>
<feature type="domain" description="FAD/NAD(P)-binding" evidence="6">
    <location>
        <begin position="30"/>
        <end position="336"/>
    </location>
</feature>
<dbReference type="InterPro" id="IPR036188">
    <property type="entry name" value="FAD/NAD-bd_sf"/>
</dbReference>
<keyword evidence="4" id="KW-0560">Oxidoreductase</keyword>
<evidence type="ECO:0000313" key="8">
    <source>
        <dbReference type="EMBL" id="AKB82241.1"/>
    </source>
</evidence>
<evidence type="ECO:0000256" key="2">
    <source>
        <dbReference type="ARBA" id="ARBA00022630"/>
    </source>
</evidence>
<dbReference type="Gene3D" id="3.30.390.30">
    <property type="match status" value="1"/>
</dbReference>
<dbReference type="SUPFAM" id="SSF51905">
    <property type="entry name" value="FAD/NAD(P)-binding domain"/>
    <property type="match status" value="1"/>
</dbReference>
<feature type="compositionally biased region" description="Polar residues" evidence="5">
    <location>
        <begin position="11"/>
        <end position="21"/>
    </location>
</feature>
<evidence type="ECO:0000256" key="4">
    <source>
        <dbReference type="ARBA" id="ARBA00023002"/>
    </source>
</evidence>
<feature type="region of interest" description="Disordered" evidence="5">
    <location>
        <begin position="1"/>
        <end position="21"/>
    </location>
</feature>
<evidence type="ECO:0000256" key="1">
    <source>
        <dbReference type="ARBA" id="ARBA00001974"/>
    </source>
</evidence>
<dbReference type="PANTHER" id="PTHR43557">
    <property type="entry name" value="APOPTOSIS-INDUCING FACTOR 1"/>
    <property type="match status" value="1"/>
</dbReference>
<accession>A0A0E3SKE5</accession>
<sequence length="492" mass="52480">MSSWSSREETTVSSNNAKKTASSVQKPVQRIVIVGASLAGLSAAESLRSEGFAGTITVIGDEPYAPYDRPPLSKTVLTGWLQAEHTTLPQSVDLQAEWLLGMPAIGLDLGNREVELADGRRVGFDRLLISTGTHARQWPDLAQAALDGVCLLHTRDDAVRLRARLAARPKRVLVIGGGFTGSEVASVCRELGLAVTVTERSATPLIGALGAAAGAFAGQLQRAHGVDLRCNVTVMSLEGDESGRLRCAYLSDGDILDIDVAVVALGAVRNVEWLRDSGLAFDSRGIACDAACRAFDINGMVTDDVFVAGDIVRWPHPLYEGELLAVEHWGNAVEQARTAAHNMVSVPADLQAYKSLPAFWSRQFGVNLKMIGLPSFADEVVLTQGSVSERRLVAAYGYKGRIVAALTVNMARWLPAYEAMIEARAPFPPVLHAPDSSAELRPVPAGFPPHGQITHSPNAIKTGPGPSIPSPEESPTSDKVKDPRVPPGFQPK</sequence>
<comment type="cofactor">
    <cofactor evidence="1">
        <name>FAD</name>
        <dbReference type="ChEBI" id="CHEBI:57692"/>
    </cofactor>
</comment>
<dbReference type="InterPro" id="IPR016156">
    <property type="entry name" value="FAD/NAD-linked_Rdtase_dimer_sf"/>
</dbReference>
<dbReference type="Proteomes" id="UP000033066">
    <property type="component" value="Chromosome"/>
</dbReference>
<dbReference type="PATRIC" id="fig|1434107.4.peg.2149"/>
<gene>
    <name evidence="8" type="ORF">MSBR3_1663</name>
</gene>
<evidence type="ECO:0000259" key="7">
    <source>
        <dbReference type="Pfam" id="PF14759"/>
    </source>
</evidence>
<dbReference type="PRINTS" id="PR00368">
    <property type="entry name" value="FADPNR"/>
</dbReference>
<feature type="compositionally biased region" description="Basic and acidic residues" evidence="5">
    <location>
        <begin position="1"/>
        <end position="10"/>
    </location>
</feature>
<dbReference type="OrthoDB" id="28009at2157"/>
<dbReference type="Pfam" id="PF14759">
    <property type="entry name" value="Reductase_C"/>
    <property type="match status" value="1"/>
</dbReference>
<dbReference type="KEGG" id="mbak:MSBR3_1663"/>
<organism evidence="8 9">
    <name type="scientific">Methanosarcina barkeri 3</name>
    <dbReference type="NCBI Taxonomy" id="1434107"/>
    <lineage>
        <taxon>Archaea</taxon>
        <taxon>Methanobacteriati</taxon>
        <taxon>Methanobacteriota</taxon>
        <taxon>Stenosarchaea group</taxon>
        <taxon>Methanomicrobia</taxon>
        <taxon>Methanosarcinales</taxon>
        <taxon>Methanosarcinaceae</taxon>
        <taxon>Methanosarcina</taxon>
    </lineage>
</organism>
<dbReference type="HOGENOM" id="CLU_003291_4_0_2"/>
<evidence type="ECO:0000256" key="3">
    <source>
        <dbReference type="ARBA" id="ARBA00022827"/>
    </source>
</evidence>
<keyword evidence="2" id="KW-0285">Flavoprotein</keyword>
<evidence type="ECO:0000256" key="5">
    <source>
        <dbReference type="SAM" id="MobiDB-lite"/>
    </source>
</evidence>
<dbReference type="PRINTS" id="PR00411">
    <property type="entry name" value="PNDRDTASEI"/>
</dbReference>
<dbReference type="InterPro" id="IPR023753">
    <property type="entry name" value="FAD/NAD-binding_dom"/>
</dbReference>
<dbReference type="PANTHER" id="PTHR43557:SF2">
    <property type="entry name" value="RIESKE DOMAIN-CONTAINING PROTEIN-RELATED"/>
    <property type="match status" value="1"/>
</dbReference>
<dbReference type="Pfam" id="PF07992">
    <property type="entry name" value="Pyr_redox_2"/>
    <property type="match status" value="1"/>
</dbReference>